<reference evidence="2 3" key="2">
    <citation type="submission" date="2018-06" db="EMBL/GenBank/DDBJ databases">
        <title>Comparative genomics of rhizobia nodulating Arachis hypogaea in China.</title>
        <authorList>
            <person name="Li Y."/>
        </authorList>
    </citation>
    <scope>NUCLEOTIDE SEQUENCE [LARGE SCALE GENOMIC DNA]</scope>
    <source>
        <strain evidence="2 3">CCBAU 51658</strain>
        <plasmid evidence="2 3">unnamed</plasmid>
    </source>
</reference>
<dbReference type="Proteomes" id="UP000625079">
    <property type="component" value="Unassembled WGS sequence"/>
</dbReference>
<dbReference type="InterPro" id="IPR036388">
    <property type="entry name" value="WH-like_DNA-bd_sf"/>
</dbReference>
<proteinExistence type="predicted"/>
<geneLocation type="plasmid" evidence="2 3">
    <name>unnamed</name>
</geneLocation>
<dbReference type="InterPro" id="IPR036390">
    <property type="entry name" value="WH_DNA-bd_sf"/>
</dbReference>
<dbReference type="EMBL" id="CP030058">
    <property type="protein sequence ID" value="QOZ64580.1"/>
    <property type="molecule type" value="Genomic_DNA"/>
</dbReference>
<keyword evidence="3" id="KW-1185">Reference proteome</keyword>
<evidence type="ECO:0000313" key="2">
    <source>
        <dbReference type="EMBL" id="QOZ64580.1"/>
    </source>
</evidence>
<evidence type="ECO:0000313" key="4">
    <source>
        <dbReference type="Proteomes" id="UP000625079"/>
    </source>
</evidence>
<accession>A0A410VI72</accession>
<dbReference type="Gene3D" id="1.10.10.10">
    <property type="entry name" value="Winged helix-like DNA-binding domain superfamily/Winged helix DNA-binding domain"/>
    <property type="match status" value="1"/>
</dbReference>
<organism evidence="1 4">
    <name type="scientific">Bradyrhizobium guangdongense</name>
    <dbReference type="NCBI Taxonomy" id="1325090"/>
    <lineage>
        <taxon>Bacteria</taxon>
        <taxon>Pseudomonadati</taxon>
        <taxon>Pseudomonadota</taxon>
        <taxon>Alphaproteobacteria</taxon>
        <taxon>Hyphomicrobiales</taxon>
        <taxon>Nitrobacteraceae</taxon>
        <taxon>Bradyrhizobium</taxon>
    </lineage>
</organism>
<protein>
    <recommendedName>
        <fullName evidence="5">HTH marR-type domain-containing protein</fullName>
    </recommendedName>
</protein>
<dbReference type="AlphaFoldDB" id="A0A410VI72"/>
<reference evidence="1" key="3">
    <citation type="submission" date="2022-12" db="EMBL/GenBank/DDBJ databases">
        <authorList>
            <person name="Sun Q."/>
            <person name="Zhou Y."/>
        </authorList>
    </citation>
    <scope>NUCLEOTIDE SEQUENCE</scope>
    <source>
        <strain evidence="1">CGMCC 1.15034</strain>
    </source>
</reference>
<reference evidence="1" key="1">
    <citation type="journal article" date="2014" name="Int. J. Syst. Evol. Microbiol.">
        <title>Complete genome sequence of Corynebacterium casei LMG S-19264T (=DSM 44701T), isolated from a smear-ripened cheese.</title>
        <authorList>
            <consortium name="US DOE Joint Genome Institute (JGI-PGF)"/>
            <person name="Walter F."/>
            <person name="Albersmeier A."/>
            <person name="Kalinowski J."/>
            <person name="Ruckert C."/>
        </authorList>
    </citation>
    <scope>NUCLEOTIDE SEQUENCE</scope>
    <source>
        <strain evidence="1">CGMCC 1.15034</strain>
    </source>
</reference>
<dbReference type="SUPFAM" id="SSF46785">
    <property type="entry name" value="Winged helix' DNA-binding domain"/>
    <property type="match status" value="1"/>
</dbReference>
<sequence>MAMSDVALEKIESGEATATEARSVISEFLKEGSESSLERIYATLGAWLWNSLESRRRDPELREWFDILRRVSASLAPKNAAYAERFRAFYDLLQMSINTAKVARPSEVMHRQHVVEILRLLRDAPSRQLEKTVIAKKLDLKDANLSRILRLMTNARFVERTAAGKFAHFALTRDGLMALERHEGPTARGAGQLAQLMRRKMGLRTHPALTAEENVVLRSLFDLPSPMHPTLHAAGLVMRDPLGVRQVMEDYLLHPPAPTAPGYMKARTKSSYHGSSVTVVQVKKAEGHGASTSIEAVNSPKPVSFPSGMLHLSAGEDSEHVE</sequence>
<name>A0A410VI72_9BRAD</name>
<evidence type="ECO:0000313" key="1">
    <source>
        <dbReference type="EMBL" id="GGI25661.1"/>
    </source>
</evidence>
<evidence type="ECO:0008006" key="5">
    <source>
        <dbReference type="Google" id="ProtNLM"/>
    </source>
</evidence>
<gene>
    <name evidence="1" type="ORF">GCM10010987_35490</name>
    <name evidence="2" type="ORF">XH86_38695</name>
</gene>
<evidence type="ECO:0000313" key="3">
    <source>
        <dbReference type="Proteomes" id="UP000593880"/>
    </source>
</evidence>
<dbReference type="EMBL" id="BMHC01000007">
    <property type="protein sequence ID" value="GGI25661.1"/>
    <property type="molecule type" value="Genomic_DNA"/>
</dbReference>
<dbReference type="Proteomes" id="UP000593880">
    <property type="component" value="Plasmid unnamed"/>
</dbReference>
<keyword evidence="2" id="KW-0614">Plasmid</keyword>